<name>A0ABT8MD35_9EURY</name>
<protein>
    <recommendedName>
        <fullName evidence="2">MrpA C-terminal/MbhE domain-containing protein</fullName>
    </recommendedName>
</protein>
<keyword evidence="1" id="KW-1133">Transmembrane helix</keyword>
<evidence type="ECO:0000313" key="3">
    <source>
        <dbReference type="EMBL" id="MDN7025860.1"/>
    </source>
</evidence>
<sequence length="94" mass="10519">MKQYIKAAVLLVLLAAFLVPTLSLDFGNPAETSLDDYFIRYGQEQTGGNNIVADVLMDFRGFDTLGEATVLLTAVLAVGLVFRRLHKEEEYEYE</sequence>
<evidence type="ECO:0000259" key="2">
    <source>
        <dbReference type="Pfam" id="PF20501"/>
    </source>
</evidence>
<dbReference type="EMBL" id="VCYH01000010">
    <property type="protein sequence ID" value="MDN7025860.1"/>
    <property type="molecule type" value="Genomic_DNA"/>
</dbReference>
<gene>
    <name evidence="3" type="ORF">FGU65_13380</name>
</gene>
<comment type="caution">
    <text evidence="3">The sequence shown here is derived from an EMBL/GenBank/DDBJ whole genome shotgun (WGS) entry which is preliminary data.</text>
</comment>
<dbReference type="RefSeq" id="WP_301665053.1">
    <property type="nucleotide sequence ID" value="NZ_VCYH01000010.1"/>
</dbReference>
<dbReference type="PANTHER" id="PTHR43373">
    <property type="entry name" value="NA(+)/H(+) ANTIPORTER SUBUNIT"/>
    <property type="match status" value="1"/>
</dbReference>
<dbReference type="InterPro" id="IPR046806">
    <property type="entry name" value="MrpA_C/MbhE"/>
</dbReference>
<feature type="domain" description="MrpA C-terminal/MbhE" evidence="2">
    <location>
        <begin position="27"/>
        <end position="87"/>
    </location>
</feature>
<accession>A0ABT8MD35</accession>
<evidence type="ECO:0000313" key="4">
    <source>
        <dbReference type="Proteomes" id="UP001168338"/>
    </source>
</evidence>
<keyword evidence="4" id="KW-1185">Reference proteome</keyword>
<keyword evidence="1" id="KW-0812">Transmembrane</keyword>
<keyword evidence="1" id="KW-0472">Membrane</keyword>
<dbReference type="Proteomes" id="UP001168338">
    <property type="component" value="Unassembled WGS sequence"/>
</dbReference>
<dbReference type="InterPro" id="IPR050616">
    <property type="entry name" value="CPA3_Na-H_Antiporter_A"/>
</dbReference>
<evidence type="ECO:0000256" key="1">
    <source>
        <dbReference type="SAM" id="Phobius"/>
    </source>
</evidence>
<dbReference type="Pfam" id="PF20501">
    <property type="entry name" value="MbhE"/>
    <property type="match status" value="1"/>
</dbReference>
<dbReference type="PANTHER" id="PTHR43373:SF1">
    <property type="entry name" value="NA(+)_H(+) ANTIPORTER SUBUNIT A"/>
    <property type="match status" value="1"/>
</dbReference>
<proteinExistence type="predicted"/>
<feature type="transmembrane region" description="Helical" evidence="1">
    <location>
        <begin position="64"/>
        <end position="82"/>
    </location>
</feature>
<organism evidence="3 4">
    <name type="scientific">Methanoculleus frigidifontis</name>
    <dbReference type="NCBI Taxonomy" id="2584085"/>
    <lineage>
        <taxon>Archaea</taxon>
        <taxon>Methanobacteriati</taxon>
        <taxon>Methanobacteriota</taxon>
        <taxon>Stenosarchaea group</taxon>
        <taxon>Methanomicrobia</taxon>
        <taxon>Methanomicrobiales</taxon>
        <taxon>Methanomicrobiaceae</taxon>
        <taxon>Methanoculleus</taxon>
    </lineage>
</organism>
<reference evidence="3" key="1">
    <citation type="submission" date="2019-05" db="EMBL/GenBank/DDBJ databases">
        <title>Methanoculleus sp. FWC-SCC1, a methanogenic archaeon isolated from deep marine cold seep.</title>
        <authorList>
            <person name="Chen Y.-W."/>
            <person name="Chen S.-C."/>
            <person name="Teng N.-H."/>
            <person name="Lai M.-C."/>
        </authorList>
    </citation>
    <scope>NUCLEOTIDE SEQUENCE</scope>
    <source>
        <strain evidence="3">FWC-SCC1</strain>
    </source>
</reference>